<feature type="binding site" evidence="6">
    <location>
        <position position="116"/>
    </location>
    <ligand>
        <name>S-adenosyl-L-methionine</name>
        <dbReference type="ChEBI" id="CHEBI:59789"/>
    </ligand>
</feature>
<evidence type="ECO:0000256" key="5">
    <source>
        <dbReference type="ARBA" id="ARBA00022691"/>
    </source>
</evidence>
<evidence type="ECO:0000256" key="3">
    <source>
        <dbReference type="ARBA" id="ARBA00022603"/>
    </source>
</evidence>
<evidence type="ECO:0000313" key="9">
    <source>
        <dbReference type="Proteomes" id="UP000727962"/>
    </source>
</evidence>
<comment type="catalytic activity">
    <reaction evidence="6">
        <text>cytidine(1402) in 16S rRNA + S-adenosyl-L-methionine = N(4)-methylcytidine(1402) in 16S rRNA + S-adenosyl-L-homocysteine + H(+)</text>
        <dbReference type="Rhea" id="RHEA:42928"/>
        <dbReference type="Rhea" id="RHEA-COMP:10286"/>
        <dbReference type="Rhea" id="RHEA-COMP:10287"/>
        <dbReference type="ChEBI" id="CHEBI:15378"/>
        <dbReference type="ChEBI" id="CHEBI:57856"/>
        <dbReference type="ChEBI" id="CHEBI:59789"/>
        <dbReference type="ChEBI" id="CHEBI:74506"/>
        <dbReference type="ChEBI" id="CHEBI:82748"/>
        <dbReference type="EC" id="2.1.1.199"/>
    </reaction>
</comment>
<dbReference type="Gene3D" id="1.10.150.170">
    <property type="entry name" value="Putative methyltransferase TM0872, insert domain"/>
    <property type="match status" value="1"/>
</dbReference>
<proteinExistence type="inferred from homology"/>
<evidence type="ECO:0000313" key="8">
    <source>
        <dbReference type="EMBL" id="MBI1757261.1"/>
    </source>
</evidence>
<feature type="compositionally biased region" description="Basic residues" evidence="7">
    <location>
        <begin position="317"/>
        <end position="332"/>
    </location>
</feature>
<feature type="binding site" evidence="6">
    <location>
        <begin position="68"/>
        <end position="70"/>
    </location>
    <ligand>
        <name>S-adenosyl-L-methionine</name>
        <dbReference type="ChEBI" id="CHEBI:59789"/>
    </ligand>
</feature>
<comment type="subcellular location">
    <subcellularLocation>
        <location evidence="6">Cytoplasm</location>
    </subcellularLocation>
</comment>
<dbReference type="InterPro" id="IPR002903">
    <property type="entry name" value="RsmH"/>
</dbReference>
<dbReference type="GO" id="GO:0071424">
    <property type="term" value="F:rRNA (cytosine-N4-)-methyltransferase activity"/>
    <property type="evidence" value="ECO:0007669"/>
    <property type="project" value="UniProtKB-UniRule"/>
</dbReference>
<protein>
    <recommendedName>
        <fullName evidence="6">Ribosomal RNA small subunit methyltransferase H</fullName>
        <ecNumber evidence="6">2.1.1.199</ecNumber>
    </recommendedName>
    <alternativeName>
        <fullName evidence="6">16S rRNA m(4)C1402 methyltransferase</fullName>
    </alternativeName>
    <alternativeName>
        <fullName evidence="6">rRNA (cytosine-N(4)-)-methyltransferase RsmH</fullName>
    </alternativeName>
</protein>
<reference evidence="8" key="1">
    <citation type="submission" date="2020-07" db="EMBL/GenBank/DDBJ databases">
        <title>Huge and variable diversity of episymbiotic CPR bacteria and DPANN archaea in groundwater ecosystems.</title>
        <authorList>
            <person name="He C.Y."/>
            <person name="Keren R."/>
            <person name="Whittaker M."/>
            <person name="Farag I.F."/>
            <person name="Doudna J."/>
            <person name="Cate J.H.D."/>
            <person name="Banfield J.F."/>
        </authorList>
    </citation>
    <scope>NUCLEOTIDE SEQUENCE</scope>
    <source>
        <strain evidence="8">NC_groundwater_17_Pr7_B-0.1um_64_12</strain>
    </source>
</reference>
<evidence type="ECO:0000256" key="6">
    <source>
        <dbReference type="HAMAP-Rule" id="MF_01007"/>
    </source>
</evidence>
<dbReference type="InterPro" id="IPR029063">
    <property type="entry name" value="SAM-dependent_MTases_sf"/>
</dbReference>
<comment type="similarity">
    <text evidence="1 6">Belongs to the methyltransferase superfamily. RsmH family.</text>
</comment>
<sequence length="332" mass="36389">MSTVVALRRPAALVRAAHCRRLGQTFSRLKPEARLAEPVHQPVMLEEVLRELPLRPGAVVVDATLGLGGHALALAGRIAPGGTLVGIEWDESMLAIASRRLAGVSGVRVELIHDDFRNLDERLRELGLSADGILIDLGLNSAQIEDPTRGLSFVVDGPLDMRQDRSRGEPAAALLNRVSLGEIERCLWDFGDERWARAIARSIVERRKVAPLRTTSDLVACVLEAVPPKARDRRIHPATRTFQAVRIVVNGELERLDLAMSSAAQCLTPGGVLAVLSYHSGEDRIVKKAFRSLAQQGFEELFKKPVPPKEGEVARNPRSRSAKLRALRRPPT</sequence>
<evidence type="ECO:0000256" key="4">
    <source>
        <dbReference type="ARBA" id="ARBA00022679"/>
    </source>
</evidence>
<dbReference type="CDD" id="cd02440">
    <property type="entry name" value="AdoMet_MTases"/>
    <property type="match status" value="1"/>
</dbReference>
<keyword evidence="5 6" id="KW-0949">S-adenosyl-L-methionine</keyword>
<dbReference type="GO" id="GO:0070475">
    <property type="term" value="P:rRNA base methylation"/>
    <property type="evidence" value="ECO:0007669"/>
    <property type="project" value="UniProtKB-UniRule"/>
</dbReference>
<dbReference type="NCBIfam" id="TIGR00006">
    <property type="entry name" value="16S rRNA (cytosine(1402)-N(4))-methyltransferase RsmH"/>
    <property type="match status" value="1"/>
</dbReference>
<feature type="region of interest" description="Disordered" evidence="7">
    <location>
        <begin position="305"/>
        <end position="332"/>
    </location>
</feature>
<dbReference type="PANTHER" id="PTHR11265">
    <property type="entry name" value="S-ADENOSYL-METHYLTRANSFERASE MRAW"/>
    <property type="match status" value="1"/>
</dbReference>
<evidence type="ECO:0000256" key="1">
    <source>
        <dbReference type="ARBA" id="ARBA00010396"/>
    </source>
</evidence>
<accession>A0A931PX20</accession>
<dbReference type="AlphaFoldDB" id="A0A931PX20"/>
<evidence type="ECO:0000256" key="7">
    <source>
        <dbReference type="SAM" id="MobiDB-lite"/>
    </source>
</evidence>
<keyword evidence="2 6" id="KW-0698">rRNA processing</keyword>
<feature type="binding site" evidence="6">
    <location>
        <position position="88"/>
    </location>
    <ligand>
        <name>S-adenosyl-L-methionine</name>
        <dbReference type="ChEBI" id="CHEBI:59789"/>
    </ligand>
</feature>
<dbReference type="Proteomes" id="UP000727962">
    <property type="component" value="Unassembled WGS sequence"/>
</dbReference>
<name>A0A931PX20_FIMGI</name>
<dbReference type="PIRSF" id="PIRSF004486">
    <property type="entry name" value="MraW"/>
    <property type="match status" value="1"/>
</dbReference>
<organism evidence="8 9">
    <name type="scientific">Fimbriimonas ginsengisoli</name>
    <dbReference type="NCBI Taxonomy" id="1005039"/>
    <lineage>
        <taxon>Bacteria</taxon>
        <taxon>Bacillati</taxon>
        <taxon>Armatimonadota</taxon>
        <taxon>Fimbriimonadia</taxon>
        <taxon>Fimbriimonadales</taxon>
        <taxon>Fimbriimonadaceae</taxon>
        <taxon>Fimbriimonas</taxon>
    </lineage>
</organism>
<dbReference type="PANTHER" id="PTHR11265:SF0">
    <property type="entry name" value="12S RRNA N4-METHYLCYTIDINE METHYLTRANSFERASE"/>
    <property type="match status" value="1"/>
</dbReference>
<dbReference type="GO" id="GO:0005737">
    <property type="term" value="C:cytoplasm"/>
    <property type="evidence" value="ECO:0007669"/>
    <property type="project" value="UniProtKB-SubCell"/>
</dbReference>
<dbReference type="EMBL" id="JACOSL010000057">
    <property type="protein sequence ID" value="MBI1757261.1"/>
    <property type="molecule type" value="Genomic_DNA"/>
</dbReference>
<dbReference type="InterPro" id="IPR023397">
    <property type="entry name" value="SAM-dep_MeTrfase_MraW_recog"/>
</dbReference>
<feature type="binding site" evidence="6">
    <location>
        <position position="143"/>
    </location>
    <ligand>
        <name>S-adenosyl-L-methionine</name>
        <dbReference type="ChEBI" id="CHEBI:59789"/>
    </ligand>
</feature>
<feature type="compositionally biased region" description="Basic and acidic residues" evidence="7">
    <location>
        <begin position="305"/>
        <end position="315"/>
    </location>
</feature>
<keyword evidence="6" id="KW-0963">Cytoplasm</keyword>
<dbReference type="HAMAP" id="MF_01007">
    <property type="entry name" value="16SrRNA_methyltr_H"/>
    <property type="match status" value="1"/>
</dbReference>
<dbReference type="SUPFAM" id="SSF81799">
    <property type="entry name" value="Putative methyltransferase TM0872, insert domain"/>
    <property type="match status" value="1"/>
</dbReference>
<dbReference type="Gene3D" id="3.40.50.150">
    <property type="entry name" value="Vaccinia Virus protein VP39"/>
    <property type="match status" value="1"/>
</dbReference>
<comment type="caution">
    <text evidence="8">The sequence shown here is derived from an EMBL/GenBank/DDBJ whole genome shotgun (WGS) entry which is preliminary data.</text>
</comment>
<gene>
    <name evidence="6 8" type="primary">rsmH</name>
    <name evidence="8" type="ORF">HYR64_09165</name>
</gene>
<keyword evidence="4 6" id="KW-0808">Transferase</keyword>
<dbReference type="EC" id="2.1.1.199" evidence="6"/>
<comment type="function">
    <text evidence="6">Specifically methylates the N4 position of cytidine in position 1402 (C1402) of 16S rRNA.</text>
</comment>
<dbReference type="SUPFAM" id="SSF53335">
    <property type="entry name" value="S-adenosyl-L-methionine-dependent methyltransferases"/>
    <property type="match status" value="1"/>
</dbReference>
<dbReference type="Pfam" id="PF01795">
    <property type="entry name" value="Methyltransf_5"/>
    <property type="match status" value="1"/>
</dbReference>
<keyword evidence="3 6" id="KW-0489">Methyltransferase</keyword>
<evidence type="ECO:0000256" key="2">
    <source>
        <dbReference type="ARBA" id="ARBA00022552"/>
    </source>
</evidence>
<feature type="binding site" evidence="6">
    <location>
        <position position="136"/>
    </location>
    <ligand>
        <name>S-adenosyl-L-methionine</name>
        <dbReference type="ChEBI" id="CHEBI:59789"/>
    </ligand>
</feature>